<dbReference type="GO" id="GO:0005886">
    <property type="term" value="C:plasma membrane"/>
    <property type="evidence" value="ECO:0007669"/>
    <property type="project" value="TreeGrafter"/>
</dbReference>
<keyword evidence="3" id="KW-0813">Transport</keyword>
<evidence type="ECO:0000313" key="7">
    <source>
        <dbReference type="Proteomes" id="UP001151699"/>
    </source>
</evidence>
<dbReference type="SUPFAM" id="SSF144000">
    <property type="entry name" value="Oxysterol-binding protein-like"/>
    <property type="match status" value="2"/>
</dbReference>
<feature type="region of interest" description="Disordered" evidence="5">
    <location>
        <begin position="488"/>
        <end position="553"/>
    </location>
</feature>
<evidence type="ECO:0000256" key="2">
    <source>
        <dbReference type="RuleBase" id="RU003844"/>
    </source>
</evidence>
<dbReference type="Pfam" id="PF01237">
    <property type="entry name" value="Oxysterol_BP"/>
    <property type="match status" value="3"/>
</dbReference>
<proteinExistence type="inferred from homology"/>
<evidence type="ECO:0000256" key="3">
    <source>
        <dbReference type="RuleBase" id="RU003845"/>
    </source>
</evidence>
<dbReference type="InterPro" id="IPR018494">
    <property type="entry name" value="Oxysterol-bd_CS"/>
</dbReference>
<dbReference type="Gene3D" id="3.30.70.3490">
    <property type="match status" value="2"/>
</dbReference>
<feature type="region of interest" description="Disordered" evidence="5">
    <location>
        <begin position="92"/>
        <end position="119"/>
    </location>
</feature>
<keyword evidence="7" id="KW-1185">Reference proteome</keyword>
<feature type="non-terminal residue" evidence="6">
    <location>
        <position position="1"/>
    </location>
</feature>
<dbReference type="InterPro" id="IPR037239">
    <property type="entry name" value="OSBP_sf"/>
</dbReference>
<dbReference type="PANTHER" id="PTHR10972">
    <property type="entry name" value="OXYSTEROL-BINDING PROTEIN-RELATED"/>
    <property type="match status" value="1"/>
</dbReference>
<feature type="compositionally biased region" description="Basic and acidic residues" evidence="5">
    <location>
        <begin position="97"/>
        <end position="106"/>
    </location>
</feature>
<dbReference type="AlphaFoldDB" id="A0A9Q0N3A8"/>
<reference evidence="6" key="1">
    <citation type="submission" date="2022-07" db="EMBL/GenBank/DDBJ databases">
        <authorList>
            <person name="Trinca V."/>
            <person name="Uliana J.V.C."/>
            <person name="Torres T.T."/>
            <person name="Ward R.J."/>
            <person name="Monesi N."/>
        </authorList>
    </citation>
    <scope>NUCLEOTIDE SEQUENCE</scope>
    <source>
        <strain evidence="6">HSMRA1968</strain>
        <tissue evidence="6">Whole embryos</tissue>
    </source>
</reference>
<evidence type="ECO:0000313" key="6">
    <source>
        <dbReference type="EMBL" id="KAJ6642770.1"/>
    </source>
</evidence>
<dbReference type="FunFam" id="2.40.160.120:FF:000005">
    <property type="entry name" value="Oxysterol-binding protein"/>
    <property type="match status" value="1"/>
</dbReference>
<dbReference type="PANTHER" id="PTHR10972:SF209">
    <property type="entry name" value="OXYSTEROL-BINDING PROTEIN"/>
    <property type="match status" value="1"/>
</dbReference>
<accession>A0A9Q0N3A8</accession>
<evidence type="ECO:0000256" key="5">
    <source>
        <dbReference type="SAM" id="MobiDB-lite"/>
    </source>
</evidence>
<keyword evidence="4" id="KW-0175">Coiled coil</keyword>
<dbReference type="EMBL" id="WJQU01000002">
    <property type="protein sequence ID" value="KAJ6642770.1"/>
    <property type="molecule type" value="Genomic_DNA"/>
</dbReference>
<keyword evidence="3" id="KW-0445">Lipid transport</keyword>
<feature type="coiled-coil region" evidence="4">
    <location>
        <begin position="908"/>
        <end position="935"/>
    </location>
</feature>
<feature type="compositionally biased region" description="Low complexity" evidence="5">
    <location>
        <begin position="107"/>
        <end position="118"/>
    </location>
</feature>
<evidence type="ECO:0000256" key="1">
    <source>
        <dbReference type="ARBA" id="ARBA00023121"/>
    </source>
</evidence>
<feature type="region of interest" description="Disordered" evidence="5">
    <location>
        <begin position="452"/>
        <end position="472"/>
    </location>
</feature>
<organism evidence="6 7">
    <name type="scientific">Pseudolycoriella hygida</name>
    <dbReference type="NCBI Taxonomy" id="35572"/>
    <lineage>
        <taxon>Eukaryota</taxon>
        <taxon>Metazoa</taxon>
        <taxon>Ecdysozoa</taxon>
        <taxon>Arthropoda</taxon>
        <taxon>Hexapoda</taxon>
        <taxon>Insecta</taxon>
        <taxon>Pterygota</taxon>
        <taxon>Neoptera</taxon>
        <taxon>Endopterygota</taxon>
        <taxon>Diptera</taxon>
        <taxon>Nematocera</taxon>
        <taxon>Sciaroidea</taxon>
        <taxon>Sciaridae</taxon>
        <taxon>Pseudolycoriella</taxon>
    </lineage>
</organism>
<dbReference type="Gene3D" id="2.40.160.120">
    <property type="match status" value="2"/>
</dbReference>
<evidence type="ECO:0000256" key="4">
    <source>
        <dbReference type="SAM" id="Coils"/>
    </source>
</evidence>
<dbReference type="GO" id="GO:0006869">
    <property type="term" value="P:lipid transport"/>
    <property type="evidence" value="ECO:0007669"/>
    <property type="project" value="UniProtKB-KW"/>
</dbReference>
<protein>
    <recommendedName>
        <fullName evidence="3">Oxysterol-binding protein</fullName>
    </recommendedName>
</protein>
<dbReference type="Proteomes" id="UP001151699">
    <property type="component" value="Chromosome B"/>
</dbReference>
<feature type="compositionally biased region" description="Basic and acidic residues" evidence="5">
    <location>
        <begin position="533"/>
        <end position="544"/>
    </location>
</feature>
<dbReference type="OrthoDB" id="416222at2759"/>
<keyword evidence="1" id="KW-0446">Lipid-binding</keyword>
<dbReference type="InterPro" id="IPR000648">
    <property type="entry name" value="Oxysterol-bd"/>
</dbReference>
<comment type="similarity">
    <text evidence="2">Belongs to the OSBP family.</text>
</comment>
<dbReference type="PROSITE" id="PS01013">
    <property type="entry name" value="OSBP"/>
    <property type="match status" value="1"/>
</dbReference>
<dbReference type="GO" id="GO:0097038">
    <property type="term" value="C:perinuclear endoplasmic reticulum"/>
    <property type="evidence" value="ECO:0007669"/>
    <property type="project" value="TreeGrafter"/>
</dbReference>
<feature type="compositionally biased region" description="Polar residues" evidence="5">
    <location>
        <begin position="509"/>
        <end position="520"/>
    </location>
</feature>
<name>A0A9Q0N3A8_9DIPT</name>
<dbReference type="FunFam" id="3.30.70.3490:FF:000015">
    <property type="entry name" value="Oxysterol-binding protein"/>
    <property type="match status" value="1"/>
</dbReference>
<gene>
    <name evidence="6" type="primary">Osbpl1a</name>
    <name evidence="6" type="ORF">Bhyg_07724</name>
</gene>
<dbReference type="GO" id="GO:0005829">
    <property type="term" value="C:cytosol"/>
    <property type="evidence" value="ECO:0007669"/>
    <property type="project" value="TreeGrafter"/>
</dbReference>
<dbReference type="GO" id="GO:0032934">
    <property type="term" value="F:sterol binding"/>
    <property type="evidence" value="ECO:0007669"/>
    <property type="project" value="TreeGrafter"/>
</dbReference>
<sequence>ALNVLAKEHHELEQTVVTHLSEHGSVKSLNNKFPRFYDTDDDEFHDAFEADDSDSDTLVTAGSAFNSPSESVQDINVLSGLASYNPLINNTTTETENQIKSRRASDDSSSSSRSSSDDTLNAISMASSCDTYFSQGGDAYKCARSEFSFHRAPKMDILVDLNDSNTSKSRVSEMAESSHRCEENEQNTYEYRTSLPVPMFSRNDFSIWSVLKNCIGKELSKITMPVIFNEPLSFLQRMTEYMEYAKLLRIASEQEDPVDRMKYVAGFAVSALASNWERLGKPFNPLLGETFELDRPEFRILCEQVSHHPPVSAFHADSSNFKFHGSIHPKLKFWGKSVEIQPKGVVTVELSKWNEAYTWTNVNCVVHNIIVGKLWMEQYGTMEVVNHINGLKAVLTFKPAGWASNDLHRVEGFIIDKNKKKLHFLYGKWTEFIKCTDINSYDEYMKENSHKFKREERCKSPNESPAHTPRKVLSKLNSLKMSSFRSLSIQEPDESIPEPPEGEIPKCDSTYSIDIPQSFTVWEADPRPPNTSEKTRLEEKQRDARKSKKSKKGEEFTPRWFNFGTNPYTKQDDWIYTGGYWDRNYELRVSEMAASSHQFEENEQAGYKYRTSLPMPMPSKNDSNIWSVLKNCIGPDITKITTPVILSEPLSFLQRITEYMEYAELLKIASEQEEPVDRMKYIAGFAVSALSSNWGRIGNPFNALLVKPKGSVKVELSKWNELYTWTNVKCFVHNIIVGKLWVEQYGTMEIVNNVNGLRTVLTFKPAGNSFKDLHRVEGFIMDKNEKKLHFLYGKWTEFIKCININSYEEFIIKDNSNILNCEDRSSFQNALSYEPPEHEIPKCDSSYSIDIPQSFTIWKADPRPPNTSEFYQFTLFAMSLNEMVPGTTICPTDSRFRPDIRKLECGDIDGAALEKTRLEEKRRDARKSKKSKKGEEFTPRWFKLHTDPGTKQEEWIYAGGYWDRKYEMSNFF</sequence>
<comment type="caution">
    <text evidence="6">The sequence shown here is derived from an EMBL/GenBank/DDBJ whole genome shotgun (WGS) entry which is preliminary data.</text>
</comment>